<organism evidence="1 2">
    <name type="scientific">Citrullus colocynthis</name>
    <name type="common">colocynth</name>
    <dbReference type="NCBI Taxonomy" id="252529"/>
    <lineage>
        <taxon>Eukaryota</taxon>
        <taxon>Viridiplantae</taxon>
        <taxon>Streptophyta</taxon>
        <taxon>Embryophyta</taxon>
        <taxon>Tracheophyta</taxon>
        <taxon>Spermatophyta</taxon>
        <taxon>Magnoliopsida</taxon>
        <taxon>eudicotyledons</taxon>
        <taxon>Gunneridae</taxon>
        <taxon>Pentapetalae</taxon>
        <taxon>rosids</taxon>
        <taxon>fabids</taxon>
        <taxon>Cucurbitales</taxon>
        <taxon>Cucurbitaceae</taxon>
        <taxon>Benincaseae</taxon>
        <taxon>Citrullus</taxon>
    </lineage>
</organism>
<gene>
    <name evidence="1" type="ORF">CITCOLO1_LOCUS14336</name>
</gene>
<protein>
    <submittedName>
        <fullName evidence="1">Uncharacterized protein</fullName>
    </submittedName>
</protein>
<keyword evidence="2" id="KW-1185">Reference proteome</keyword>
<feature type="non-terminal residue" evidence="1">
    <location>
        <position position="217"/>
    </location>
</feature>
<reference evidence="1 2" key="1">
    <citation type="submission" date="2024-03" db="EMBL/GenBank/DDBJ databases">
        <authorList>
            <person name="Gkanogiannis A."/>
            <person name="Becerra Lopez-Lavalle L."/>
        </authorList>
    </citation>
    <scope>NUCLEOTIDE SEQUENCE [LARGE SCALE GENOMIC DNA]</scope>
</reference>
<evidence type="ECO:0000313" key="1">
    <source>
        <dbReference type="EMBL" id="CAK9322199.1"/>
    </source>
</evidence>
<dbReference type="EMBL" id="OZ021739">
    <property type="protein sequence ID" value="CAK9322199.1"/>
    <property type="molecule type" value="Genomic_DNA"/>
</dbReference>
<sequence length="217" mass="24734">MVSYGRRESRVKKETGQDASVSEILAEYLMPPIESGSVDFPEFEPQLVYYRDKNLSLVDELLPCDQSVINVQRTLGPAVVEDRSRQDSNLAGMVARFWIRLCLIFNWHWTSNFWQSRRTPFPRFLLCQFDTDCQISLAIVHVRCPQPPAIHRASSDAIRQGRPASYAVELVPIPFFHSPSIDSLSLAQATAATNCHLPRCSITHRHPPRQPPWLPPL</sequence>
<accession>A0ABP0YNW2</accession>
<proteinExistence type="predicted"/>
<name>A0ABP0YNW2_9ROSI</name>
<evidence type="ECO:0000313" key="2">
    <source>
        <dbReference type="Proteomes" id="UP001642487"/>
    </source>
</evidence>
<dbReference type="Proteomes" id="UP001642487">
    <property type="component" value="Chromosome 5"/>
</dbReference>